<dbReference type="GO" id="GO:0000166">
    <property type="term" value="F:nucleotide binding"/>
    <property type="evidence" value="ECO:0007669"/>
    <property type="project" value="InterPro"/>
</dbReference>
<evidence type="ECO:0000256" key="5">
    <source>
        <dbReference type="ARBA" id="ARBA00022705"/>
    </source>
</evidence>
<dbReference type="GO" id="GO:0006260">
    <property type="term" value="P:DNA replication"/>
    <property type="evidence" value="ECO:0007669"/>
    <property type="project" value="UniProtKB-KW"/>
</dbReference>
<evidence type="ECO:0000256" key="3">
    <source>
        <dbReference type="ARBA" id="ARBA00022679"/>
    </source>
</evidence>
<dbReference type="Proteomes" id="UP001162162">
    <property type="component" value="Unassembled WGS sequence"/>
</dbReference>
<dbReference type="Gene3D" id="3.30.420.10">
    <property type="entry name" value="Ribonuclease H-like superfamily/Ribonuclease H"/>
    <property type="match status" value="1"/>
</dbReference>
<evidence type="ECO:0000313" key="10">
    <source>
        <dbReference type="EMBL" id="KAJ8934252.1"/>
    </source>
</evidence>
<keyword evidence="4" id="KW-0548">Nucleotidyltransferase</keyword>
<dbReference type="PANTHER" id="PTHR33568">
    <property type="entry name" value="DNA POLYMERASE"/>
    <property type="match status" value="1"/>
</dbReference>
<dbReference type="AlphaFoldDB" id="A0AAV8X731"/>
<dbReference type="InterPro" id="IPR011335">
    <property type="entry name" value="Restrct_endonuc-II-like"/>
</dbReference>
<comment type="similarity">
    <text evidence="1">Belongs to the DNA polymerase type-B family.</text>
</comment>
<reference evidence="10" key="1">
    <citation type="journal article" date="2023" name="Insect Mol. Biol.">
        <title>Genome sequencing provides insights into the evolution of gene families encoding plant cell wall-degrading enzymes in longhorned beetles.</title>
        <authorList>
            <person name="Shin N.R."/>
            <person name="Okamura Y."/>
            <person name="Kirsch R."/>
            <person name="Pauchet Y."/>
        </authorList>
    </citation>
    <scope>NUCLEOTIDE SEQUENCE</scope>
    <source>
        <strain evidence="10">AMC_N1</strain>
    </source>
</reference>
<keyword evidence="5" id="KW-0235">DNA replication</keyword>
<protein>
    <recommendedName>
        <fullName evidence="2">DNA-directed DNA polymerase</fullName>
        <ecNumber evidence="2">2.7.7.7</ecNumber>
    </recommendedName>
</protein>
<dbReference type="PANTHER" id="PTHR33568:SF3">
    <property type="entry name" value="DNA-DIRECTED DNA POLYMERASE"/>
    <property type="match status" value="1"/>
</dbReference>
<dbReference type="InterPro" id="IPR043502">
    <property type="entry name" value="DNA/RNA_pol_sf"/>
</dbReference>
<dbReference type="InterPro" id="IPR036397">
    <property type="entry name" value="RNaseH_sf"/>
</dbReference>
<dbReference type="GO" id="GO:0003677">
    <property type="term" value="F:DNA binding"/>
    <property type="evidence" value="ECO:0007669"/>
    <property type="project" value="UniProtKB-KW"/>
</dbReference>
<name>A0AAV8X731_9CUCU</name>
<evidence type="ECO:0000259" key="9">
    <source>
        <dbReference type="Pfam" id="PF03175"/>
    </source>
</evidence>
<dbReference type="SUPFAM" id="SSF52980">
    <property type="entry name" value="Restriction endonuclease-like"/>
    <property type="match status" value="1"/>
</dbReference>
<dbReference type="GO" id="GO:0006281">
    <property type="term" value="P:DNA repair"/>
    <property type="evidence" value="ECO:0007669"/>
    <property type="project" value="UniProtKB-ARBA"/>
</dbReference>
<evidence type="ECO:0000256" key="2">
    <source>
        <dbReference type="ARBA" id="ARBA00012417"/>
    </source>
</evidence>
<sequence length="1111" mass="126317">MFQTKRAVELCDHAGVVIPEAGAGIPELQQFQRYLSEYKIVVYQYGNKGRDVIFQGGTKGPTINLLYHESHYNVITSLTAAFCCSYYCEECHVPYNSKNHHKCGGTCPACQQSPVCSKGVAVTCADCQRSFRGQQCYYNHKSSVCKEIYRCSDCFKVAKRGRKHTCGEIFCKICNTHVPSDHLCYMQPDAGKPKTADTLYVFYDLETRQEKQQQDGSLLHEPNLCVLASRCSTCISDGTLYFCQACGFRLIVYKDTVIKRFMKYLLGARQKFKQVVVIAHNGQAFDHQFILNYILTQTDLTPELIMRGTKIISMVVGNVKFLDSLNYFPMALSKLPKAFGLGDEFKKGYFPHLFNIEANANYEGDRAALIKWHNEKVASGAVFDFQKELVEYCVSDVGILTAACLKFREQLLDTGNVCPFTEACTIASACNKVYRRNFLKPSTIGIIPKGGYRCRDNQSKIATQWLVWEEKQREMDIIHSAKQQETRVAGVKVDGYCPDTNQVFEFHGCYYHGCPRCIKYRRNDYSYDDPTVTAESRHEATVAKTARLRGLGYEVIEMWECEFRRHLQKNEELRVYTENHPLVATTPLNPRDAFYGGRTGNTTEYYKCAPGEKIKYVDVCSLYPWVCKYGKFPVGHPKVHVGDNCKNLDLNQTDGLMNNKLMFVLCRTCGEELNANECRHNDEERILIGTWGLEEVKKALKRDTKCRRFTRCGPIRQNSETASIRVAVPLFHGRGKKRYVEEFLEREDVHLEYAEICENPGLRSLAKLILNSFWGKLGQRENQPKTSIVRTPEEFFGILTNPSIYVNSALPINEDTLVVNWGAQGGGLRLTSYSQRVTWNYWETEFCIDTDSVIYIARDNEYAVPTGEFLGDMTDELESYGPGSYITEFVSGGPKTMHTGCSLPETRRSESCARPVCITSRNILSTKEHEVITVQQTKMYKPLSTKRRFLDDHSSVPYGFKKFSSKLCLTLPALSNTCGLSANIKGIESSHGLQNFPTLKPQDMWVFISLRIVGKHQMNRKFPRSSKPQDAWAFISMRLLNVIDRCTILLAKDHKFRMFLHENPRTSSPVISPANVEANEARRIQLLPKLLTIAAVCSGVRPAGKYVPDFH</sequence>
<organism evidence="10 11">
    <name type="scientific">Aromia moschata</name>
    <dbReference type="NCBI Taxonomy" id="1265417"/>
    <lineage>
        <taxon>Eukaryota</taxon>
        <taxon>Metazoa</taxon>
        <taxon>Ecdysozoa</taxon>
        <taxon>Arthropoda</taxon>
        <taxon>Hexapoda</taxon>
        <taxon>Insecta</taxon>
        <taxon>Pterygota</taxon>
        <taxon>Neoptera</taxon>
        <taxon>Endopterygota</taxon>
        <taxon>Coleoptera</taxon>
        <taxon>Polyphaga</taxon>
        <taxon>Cucujiformia</taxon>
        <taxon>Chrysomeloidea</taxon>
        <taxon>Cerambycidae</taxon>
        <taxon>Cerambycinae</taxon>
        <taxon>Callichromatini</taxon>
        <taxon>Aromia</taxon>
    </lineage>
</organism>
<dbReference type="SUPFAM" id="SSF53098">
    <property type="entry name" value="Ribonuclease H-like"/>
    <property type="match status" value="1"/>
</dbReference>
<comment type="caution">
    <text evidence="10">The sequence shown here is derived from an EMBL/GenBank/DDBJ whole genome shotgun (WGS) entry which is preliminary data.</text>
</comment>
<dbReference type="GO" id="GO:0042575">
    <property type="term" value="C:DNA polymerase complex"/>
    <property type="evidence" value="ECO:0007669"/>
    <property type="project" value="UniProtKB-ARBA"/>
</dbReference>
<dbReference type="EC" id="2.7.7.7" evidence="2"/>
<proteinExistence type="inferred from homology"/>
<dbReference type="EMBL" id="JAPWTK010001072">
    <property type="protein sequence ID" value="KAJ8934252.1"/>
    <property type="molecule type" value="Genomic_DNA"/>
</dbReference>
<comment type="catalytic activity">
    <reaction evidence="8">
        <text>DNA(n) + a 2'-deoxyribonucleoside 5'-triphosphate = DNA(n+1) + diphosphate</text>
        <dbReference type="Rhea" id="RHEA:22508"/>
        <dbReference type="Rhea" id="RHEA-COMP:17339"/>
        <dbReference type="Rhea" id="RHEA-COMP:17340"/>
        <dbReference type="ChEBI" id="CHEBI:33019"/>
        <dbReference type="ChEBI" id="CHEBI:61560"/>
        <dbReference type="ChEBI" id="CHEBI:173112"/>
        <dbReference type="EC" id="2.7.7.7"/>
    </reaction>
</comment>
<dbReference type="InterPro" id="IPR012337">
    <property type="entry name" value="RNaseH-like_sf"/>
</dbReference>
<accession>A0AAV8X731</accession>
<evidence type="ECO:0000256" key="6">
    <source>
        <dbReference type="ARBA" id="ARBA00022932"/>
    </source>
</evidence>
<keyword evidence="3" id="KW-0808">Transferase</keyword>
<keyword evidence="11" id="KW-1185">Reference proteome</keyword>
<evidence type="ECO:0000256" key="8">
    <source>
        <dbReference type="ARBA" id="ARBA00049244"/>
    </source>
</evidence>
<gene>
    <name evidence="10" type="ORF">NQ318_008695</name>
</gene>
<evidence type="ECO:0000256" key="4">
    <source>
        <dbReference type="ARBA" id="ARBA00022695"/>
    </source>
</evidence>
<evidence type="ECO:0000256" key="7">
    <source>
        <dbReference type="ARBA" id="ARBA00023125"/>
    </source>
</evidence>
<dbReference type="Gene3D" id="3.40.960.10">
    <property type="entry name" value="VSR Endonuclease"/>
    <property type="match status" value="1"/>
</dbReference>
<dbReference type="Pfam" id="PF03175">
    <property type="entry name" value="DNA_pol_B_2"/>
    <property type="match status" value="2"/>
</dbReference>
<dbReference type="GO" id="GO:0003887">
    <property type="term" value="F:DNA-directed DNA polymerase activity"/>
    <property type="evidence" value="ECO:0007669"/>
    <property type="project" value="UniProtKB-KW"/>
</dbReference>
<dbReference type="SUPFAM" id="SSF56672">
    <property type="entry name" value="DNA/RNA polymerases"/>
    <property type="match status" value="1"/>
</dbReference>
<evidence type="ECO:0000313" key="11">
    <source>
        <dbReference type="Proteomes" id="UP001162162"/>
    </source>
</evidence>
<feature type="domain" description="DNA-directed DNA polymerase family B mitochondria/virus" evidence="9">
    <location>
        <begin position="591"/>
        <end position="668"/>
    </location>
</feature>
<evidence type="ECO:0000256" key="1">
    <source>
        <dbReference type="ARBA" id="ARBA00005755"/>
    </source>
</evidence>
<keyword evidence="7" id="KW-0238">DNA-binding</keyword>
<keyword evidence="6" id="KW-0239">DNA-directed DNA polymerase</keyword>
<dbReference type="InterPro" id="IPR004868">
    <property type="entry name" value="DNA-dir_DNA_pol_B_mt/vir"/>
</dbReference>
<feature type="domain" description="DNA-directed DNA polymerase family B mitochondria/virus" evidence="9">
    <location>
        <begin position="273"/>
        <end position="441"/>
    </location>
</feature>